<proteinExistence type="predicted"/>
<comment type="caution">
    <text evidence="2">The sequence shown here is derived from an EMBL/GenBank/DDBJ whole genome shotgun (WGS) entry which is preliminary data.</text>
</comment>
<gene>
    <name evidence="2" type="ORF">CROQUDRAFT_317453</name>
</gene>
<name>A0A9P6NZI7_9BASI</name>
<protein>
    <submittedName>
        <fullName evidence="2">Uncharacterized protein</fullName>
    </submittedName>
</protein>
<reference evidence="2" key="1">
    <citation type="submission" date="2013-11" db="EMBL/GenBank/DDBJ databases">
        <title>Genome sequence of the fusiform rust pathogen reveals effectors for host alternation and coevolution with pine.</title>
        <authorList>
            <consortium name="DOE Joint Genome Institute"/>
            <person name="Smith K."/>
            <person name="Pendleton A."/>
            <person name="Kubisiak T."/>
            <person name="Anderson C."/>
            <person name="Salamov A."/>
            <person name="Aerts A."/>
            <person name="Riley R."/>
            <person name="Clum A."/>
            <person name="Lindquist E."/>
            <person name="Ence D."/>
            <person name="Campbell M."/>
            <person name="Kronenberg Z."/>
            <person name="Feau N."/>
            <person name="Dhillon B."/>
            <person name="Hamelin R."/>
            <person name="Burleigh J."/>
            <person name="Smith J."/>
            <person name="Yandell M."/>
            <person name="Nelson C."/>
            <person name="Grigoriev I."/>
            <person name="Davis J."/>
        </authorList>
    </citation>
    <scope>NUCLEOTIDE SEQUENCE</scope>
    <source>
        <strain evidence="2">G11</strain>
    </source>
</reference>
<sequence length="127" mass="13535">MSLSPVTTTIESPESEQLTVSTQQPSPAYFISSPASKIDGLKPKRDARVFPESFNPFLGFGLETEEESSKNVCISREIKAHPTRLISHKSTTSSVSLPPGPPPSCPLPPLPLGPSPTLLALGVRLNS</sequence>
<organism evidence="2 3">
    <name type="scientific">Cronartium quercuum f. sp. fusiforme G11</name>
    <dbReference type="NCBI Taxonomy" id="708437"/>
    <lineage>
        <taxon>Eukaryota</taxon>
        <taxon>Fungi</taxon>
        <taxon>Dikarya</taxon>
        <taxon>Basidiomycota</taxon>
        <taxon>Pucciniomycotina</taxon>
        <taxon>Pucciniomycetes</taxon>
        <taxon>Pucciniales</taxon>
        <taxon>Coleosporiaceae</taxon>
        <taxon>Cronartium</taxon>
    </lineage>
</organism>
<dbReference type="Proteomes" id="UP000886653">
    <property type="component" value="Unassembled WGS sequence"/>
</dbReference>
<evidence type="ECO:0000313" key="3">
    <source>
        <dbReference type="Proteomes" id="UP000886653"/>
    </source>
</evidence>
<evidence type="ECO:0000256" key="1">
    <source>
        <dbReference type="SAM" id="MobiDB-lite"/>
    </source>
</evidence>
<dbReference type="EMBL" id="MU167209">
    <property type="protein sequence ID" value="KAG0152255.1"/>
    <property type="molecule type" value="Genomic_DNA"/>
</dbReference>
<dbReference type="AlphaFoldDB" id="A0A9P6NZI7"/>
<feature type="region of interest" description="Disordered" evidence="1">
    <location>
        <begin position="84"/>
        <end position="111"/>
    </location>
</feature>
<keyword evidence="3" id="KW-1185">Reference proteome</keyword>
<accession>A0A9P6NZI7</accession>
<feature type="region of interest" description="Disordered" evidence="1">
    <location>
        <begin position="1"/>
        <end position="26"/>
    </location>
</feature>
<evidence type="ECO:0000313" key="2">
    <source>
        <dbReference type="EMBL" id="KAG0152255.1"/>
    </source>
</evidence>
<feature type="compositionally biased region" description="Pro residues" evidence="1">
    <location>
        <begin position="98"/>
        <end position="111"/>
    </location>
</feature>